<dbReference type="SUPFAM" id="SSF55979">
    <property type="entry name" value="DNA clamp"/>
    <property type="match status" value="2"/>
</dbReference>
<keyword evidence="5" id="KW-0808">Transferase</keyword>
<organism evidence="14 15">
    <name type="scientific">Clostridium botulinum</name>
    <dbReference type="NCBI Taxonomy" id="1491"/>
    <lineage>
        <taxon>Bacteria</taxon>
        <taxon>Bacillati</taxon>
        <taxon>Bacillota</taxon>
        <taxon>Clostridia</taxon>
        <taxon>Eubacteriales</taxon>
        <taxon>Clostridiaceae</taxon>
        <taxon>Clostridium</taxon>
    </lineage>
</organism>
<sequence>MNIKVNGGEFKKYIGLALKSTASSAINANDIINISTNNDKLIILSGSGSSDFTLKQELKNVIISEEGNINISINISVTILNAIIKKMTNEEISLFIDPKNNDVLKIKQGRNNSKIALAKEHTISDILKSDIIYSLNLNPKIFKDLIESTSYAVAQDEARPILLGQYIELENNLIKITALDGFRLISNSAKIENKHEDKILIHANNLKNLSSLIDDSTEELILNKNNNKAIVEVKNKNYVAIAASNIFSEEFIEYKQLIGDLSSFPIKITVDRLQLLNTVDRISVVSSFVKEGTHILMKLNKDSLEIDGNSSVASMKGEVNIKNNNFEEEFTIGFNPKYILDALKNINTKEIDMFFNSNVSPAIIINKPEKEEDIKINALVLPVKTIS</sequence>
<dbReference type="Gene3D" id="3.10.150.10">
    <property type="entry name" value="DNA Polymerase III, subunit A, domain 2"/>
    <property type="match status" value="1"/>
</dbReference>
<evidence type="ECO:0000256" key="6">
    <source>
        <dbReference type="ARBA" id="ARBA00022695"/>
    </source>
</evidence>
<gene>
    <name evidence="14" type="ORF">EXM69_16205</name>
</gene>
<dbReference type="GO" id="GO:0008408">
    <property type="term" value="F:3'-5' exonuclease activity"/>
    <property type="evidence" value="ECO:0007669"/>
    <property type="project" value="InterPro"/>
</dbReference>
<comment type="subcellular location">
    <subcellularLocation>
        <location evidence="1">Cytoplasm</location>
    </subcellularLocation>
</comment>
<dbReference type="InterPro" id="IPR022635">
    <property type="entry name" value="DNA_polIII_beta_C"/>
</dbReference>
<dbReference type="SMART" id="SM00480">
    <property type="entry name" value="POL3Bc"/>
    <property type="match status" value="1"/>
</dbReference>
<dbReference type="Proteomes" id="UP000473887">
    <property type="component" value="Unassembled WGS sequence"/>
</dbReference>
<evidence type="ECO:0000256" key="2">
    <source>
        <dbReference type="ARBA" id="ARBA00010752"/>
    </source>
</evidence>
<evidence type="ECO:0000256" key="9">
    <source>
        <dbReference type="ARBA" id="ARBA00023125"/>
    </source>
</evidence>
<protein>
    <recommendedName>
        <fullName evidence="3">Beta sliding clamp</fullName>
    </recommendedName>
    <alternativeName>
        <fullName evidence="11">Beta-clamp processivity factor</fullName>
    </alternativeName>
    <alternativeName>
        <fullName evidence="10">DNA polymerase III beta sliding clamp subunit</fullName>
    </alternativeName>
</protein>
<keyword evidence="4" id="KW-0963">Cytoplasm</keyword>
<dbReference type="InterPro" id="IPR001001">
    <property type="entry name" value="DNA_polIII_beta"/>
</dbReference>
<evidence type="ECO:0000256" key="8">
    <source>
        <dbReference type="ARBA" id="ARBA00022932"/>
    </source>
</evidence>
<comment type="similarity">
    <text evidence="2">Belongs to the beta sliding clamp family.</text>
</comment>
<name>A0A846IAF3_CLOBO</name>
<dbReference type="GO" id="GO:0003677">
    <property type="term" value="F:DNA binding"/>
    <property type="evidence" value="ECO:0007669"/>
    <property type="project" value="UniProtKB-KW"/>
</dbReference>
<evidence type="ECO:0000313" key="15">
    <source>
        <dbReference type="Proteomes" id="UP000473887"/>
    </source>
</evidence>
<reference evidence="14 15" key="1">
    <citation type="submission" date="2019-02" db="EMBL/GenBank/DDBJ databases">
        <title>Genome sequencing of Clostridium botulinum clinical isolates.</title>
        <authorList>
            <person name="Brunt J."/>
            <person name="Van Vliet A.H.M."/>
            <person name="Stringer S.C."/>
            <person name="Grant K.A."/>
            <person name="Carter A.C."/>
            <person name="Peck M.W."/>
        </authorList>
    </citation>
    <scope>NUCLEOTIDE SEQUENCE [LARGE SCALE GENOMIC DNA]</scope>
    <source>
        <strain evidence="14 15">H142660711</strain>
    </source>
</reference>
<dbReference type="PANTHER" id="PTHR30478:SF0">
    <property type="entry name" value="BETA SLIDING CLAMP"/>
    <property type="match status" value="1"/>
</dbReference>
<dbReference type="Pfam" id="PF02767">
    <property type="entry name" value="DNA_pol3_beta_2"/>
    <property type="match status" value="1"/>
</dbReference>
<keyword evidence="7" id="KW-0235">DNA replication</keyword>
<keyword evidence="6" id="KW-0548">Nucleotidyltransferase</keyword>
<feature type="domain" description="DNA polymerase III beta sliding clamp C-terminal" evidence="13">
    <location>
        <begin position="266"/>
        <end position="370"/>
    </location>
</feature>
<dbReference type="Gene3D" id="3.70.10.10">
    <property type="match status" value="1"/>
</dbReference>
<dbReference type="InterPro" id="IPR022637">
    <property type="entry name" value="DNA_polIII_beta_cen"/>
</dbReference>
<evidence type="ECO:0000259" key="13">
    <source>
        <dbReference type="Pfam" id="PF02768"/>
    </source>
</evidence>
<evidence type="ECO:0000256" key="3">
    <source>
        <dbReference type="ARBA" id="ARBA00021035"/>
    </source>
</evidence>
<dbReference type="Pfam" id="PF02768">
    <property type="entry name" value="DNA_pol3_beta_3"/>
    <property type="match status" value="1"/>
</dbReference>
<dbReference type="GO" id="GO:0009360">
    <property type="term" value="C:DNA polymerase III complex"/>
    <property type="evidence" value="ECO:0007669"/>
    <property type="project" value="InterPro"/>
</dbReference>
<evidence type="ECO:0000256" key="7">
    <source>
        <dbReference type="ARBA" id="ARBA00022705"/>
    </source>
</evidence>
<keyword evidence="8" id="KW-0239">DNA-directed DNA polymerase</keyword>
<dbReference type="PANTHER" id="PTHR30478">
    <property type="entry name" value="DNA POLYMERASE III SUBUNIT BETA"/>
    <property type="match status" value="1"/>
</dbReference>
<dbReference type="CDD" id="cd00140">
    <property type="entry name" value="beta_clamp"/>
    <property type="match status" value="1"/>
</dbReference>
<dbReference type="AlphaFoldDB" id="A0A846IAF3"/>
<evidence type="ECO:0000256" key="11">
    <source>
        <dbReference type="ARBA" id="ARBA00033276"/>
    </source>
</evidence>
<evidence type="ECO:0000259" key="12">
    <source>
        <dbReference type="Pfam" id="PF02767"/>
    </source>
</evidence>
<evidence type="ECO:0000256" key="1">
    <source>
        <dbReference type="ARBA" id="ARBA00004496"/>
    </source>
</evidence>
<dbReference type="GO" id="GO:0003887">
    <property type="term" value="F:DNA-directed DNA polymerase activity"/>
    <property type="evidence" value="ECO:0007669"/>
    <property type="project" value="UniProtKB-KW"/>
</dbReference>
<dbReference type="GO" id="GO:0006271">
    <property type="term" value="P:DNA strand elongation involved in DNA replication"/>
    <property type="evidence" value="ECO:0007669"/>
    <property type="project" value="TreeGrafter"/>
</dbReference>
<feature type="domain" description="DNA polymerase III beta sliding clamp central" evidence="12">
    <location>
        <begin position="137"/>
        <end position="238"/>
    </location>
</feature>
<proteinExistence type="inferred from homology"/>
<dbReference type="EMBL" id="SGKC01000039">
    <property type="protein sequence ID" value="NEZ93447.1"/>
    <property type="molecule type" value="Genomic_DNA"/>
</dbReference>
<evidence type="ECO:0000256" key="5">
    <source>
        <dbReference type="ARBA" id="ARBA00022679"/>
    </source>
</evidence>
<dbReference type="GO" id="GO:0005737">
    <property type="term" value="C:cytoplasm"/>
    <property type="evidence" value="ECO:0007669"/>
    <property type="project" value="UniProtKB-SubCell"/>
</dbReference>
<evidence type="ECO:0000256" key="10">
    <source>
        <dbReference type="ARBA" id="ARBA00030988"/>
    </source>
</evidence>
<evidence type="ECO:0000313" key="14">
    <source>
        <dbReference type="EMBL" id="NEZ93447.1"/>
    </source>
</evidence>
<accession>A0A846IAF3</accession>
<keyword evidence="9" id="KW-0238">DNA-binding</keyword>
<evidence type="ECO:0000256" key="4">
    <source>
        <dbReference type="ARBA" id="ARBA00022490"/>
    </source>
</evidence>
<comment type="caution">
    <text evidence="14">The sequence shown here is derived from an EMBL/GenBank/DDBJ whole genome shotgun (WGS) entry which is preliminary data.</text>
</comment>
<dbReference type="InterPro" id="IPR046938">
    <property type="entry name" value="DNA_clamp_sf"/>
</dbReference>